<dbReference type="CDD" id="cd04590">
    <property type="entry name" value="CBS_pair_CorC_HlyC_assoc"/>
    <property type="match status" value="1"/>
</dbReference>
<dbReference type="GeneID" id="78507214"/>
<keyword evidence="4" id="KW-0677">Repeat</keyword>
<dbReference type="AlphaFoldDB" id="A0A239TQT3"/>
<evidence type="ECO:0000256" key="5">
    <source>
        <dbReference type="ARBA" id="ARBA00022989"/>
    </source>
</evidence>
<feature type="transmembrane region" description="Helical" evidence="10">
    <location>
        <begin position="154"/>
        <end position="175"/>
    </location>
</feature>
<feature type="transmembrane region" description="Helical" evidence="10">
    <location>
        <begin position="6"/>
        <end position="30"/>
    </location>
</feature>
<dbReference type="GO" id="GO:0050660">
    <property type="term" value="F:flavin adenine dinucleotide binding"/>
    <property type="evidence" value="ECO:0007669"/>
    <property type="project" value="InterPro"/>
</dbReference>
<keyword evidence="5 9" id="KW-1133">Transmembrane helix</keyword>
<evidence type="ECO:0000256" key="4">
    <source>
        <dbReference type="ARBA" id="ARBA00022737"/>
    </source>
</evidence>
<dbReference type="InterPro" id="IPR005170">
    <property type="entry name" value="Transptr-assoc_dom"/>
</dbReference>
<keyword evidence="14" id="KW-1185">Reference proteome</keyword>
<feature type="transmembrane region" description="Helical" evidence="10">
    <location>
        <begin position="101"/>
        <end position="124"/>
    </location>
</feature>
<evidence type="ECO:0000256" key="9">
    <source>
        <dbReference type="PROSITE-ProRule" id="PRU01193"/>
    </source>
</evidence>
<dbReference type="Proteomes" id="UP000215383">
    <property type="component" value="Chromosome 1"/>
</dbReference>
<comment type="subcellular location">
    <subcellularLocation>
        <location evidence="1">Membrane</location>
        <topology evidence="1">Multi-pass membrane protein</topology>
    </subcellularLocation>
</comment>
<evidence type="ECO:0000256" key="2">
    <source>
        <dbReference type="ARBA" id="ARBA00006337"/>
    </source>
</evidence>
<dbReference type="PANTHER" id="PTHR22777">
    <property type="entry name" value="HEMOLYSIN-RELATED"/>
    <property type="match status" value="1"/>
</dbReference>
<evidence type="ECO:0000256" key="8">
    <source>
        <dbReference type="PROSITE-ProRule" id="PRU00703"/>
    </source>
</evidence>
<evidence type="ECO:0000313" key="13">
    <source>
        <dbReference type="EMBL" id="SNU99915.1"/>
    </source>
</evidence>
<dbReference type="Pfam" id="PF03471">
    <property type="entry name" value="CorC_HlyC"/>
    <property type="match status" value="1"/>
</dbReference>
<dbReference type="Gene3D" id="3.10.580.10">
    <property type="entry name" value="CBS-domain"/>
    <property type="match status" value="1"/>
</dbReference>
<dbReference type="PROSITE" id="PS51371">
    <property type="entry name" value="CBS"/>
    <property type="match status" value="2"/>
</dbReference>
<feature type="domain" description="CBS" evidence="11">
    <location>
        <begin position="224"/>
        <end position="285"/>
    </location>
</feature>
<dbReference type="SMART" id="SM01091">
    <property type="entry name" value="CorC_HlyC"/>
    <property type="match status" value="1"/>
</dbReference>
<feature type="transmembrane region" description="Helical" evidence="10">
    <location>
        <begin position="71"/>
        <end position="89"/>
    </location>
</feature>
<protein>
    <submittedName>
        <fullName evidence="13">Putative Mg2+ and Co2+ transporter CorB</fullName>
    </submittedName>
</protein>
<keyword evidence="7 9" id="KW-0472">Membrane</keyword>
<evidence type="ECO:0000256" key="3">
    <source>
        <dbReference type="ARBA" id="ARBA00022692"/>
    </source>
</evidence>
<evidence type="ECO:0000259" key="11">
    <source>
        <dbReference type="PROSITE" id="PS51371"/>
    </source>
</evidence>
<dbReference type="InterPro" id="IPR000644">
    <property type="entry name" value="CBS_dom"/>
</dbReference>
<evidence type="ECO:0000259" key="12">
    <source>
        <dbReference type="PROSITE" id="PS51846"/>
    </source>
</evidence>
<evidence type="ECO:0000256" key="7">
    <source>
        <dbReference type="ARBA" id="ARBA00023136"/>
    </source>
</evidence>
<comment type="similarity">
    <text evidence="2">Belongs to the UPF0053 family.</text>
</comment>
<organism evidence="13 14">
    <name type="scientific">Megamonas hypermegale</name>
    <dbReference type="NCBI Taxonomy" id="158847"/>
    <lineage>
        <taxon>Bacteria</taxon>
        <taxon>Bacillati</taxon>
        <taxon>Bacillota</taxon>
        <taxon>Negativicutes</taxon>
        <taxon>Selenomonadales</taxon>
        <taxon>Selenomonadaceae</taxon>
        <taxon>Megamonas</taxon>
    </lineage>
</organism>
<evidence type="ECO:0000256" key="10">
    <source>
        <dbReference type="SAM" id="Phobius"/>
    </source>
</evidence>
<dbReference type="InterPro" id="IPR044751">
    <property type="entry name" value="Ion_transp-like_CBS"/>
</dbReference>
<dbReference type="RefSeq" id="WP_027890111.1">
    <property type="nucleotide sequence ID" value="NZ_CALXYH010000013.1"/>
</dbReference>
<dbReference type="InterPro" id="IPR046342">
    <property type="entry name" value="CBS_dom_sf"/>
</dbReference>
<dbReference type="eggNOG" id="COG1253">
    <property type="taxonomic scope" value="Bacteria"/>
</dbReference>
<dbReference type="Pfam" id="PF01595">
    <property type="entry name" value="CNNM"/>
    <property type="match status" value="1"/>
</dbReference>
<dbReference type="SUPFAM" id="SSF56176">
    <property type="entry name" value="FAD-binding/transporter-associated domain-like"/>
    <property type="match status" value="1"/>
</dbReference>
<dbReference type="PROSITE" id="PS51846">
    <property type="entry name" value="CNNM"/>
    <property type="match status" value="1"/>
</dbReference>
<keyword evidence="3 9" id="KW-0812">Transmembrane</keyword>
<dbReference type="SUPFAM" id="SSF54631">
    <property type="entry name" value="CBS-domain pair"/>
    <property type="match status" value="1"/>
</dbReference>
<dbReference type="GO" id="GO:0005886">
    <property type="term" value="C:plasma membrane"/>
    <property type="evidence" value="ECO:0007669"/>
    <property type="project" value="TreeGrafter"/>
</dbReference>
<dbReference type="Pfam" id="PF00571">
    <property type="entry name" value="CBS"/>
    <property type="match status" value="2"/>
</dbReference>
<name>A0A239TQT3_9FIRM</name>
<dbReference type="Gene3D" id="3.30.465.10">
    <property type="match status" value="1"/>
</dbReference>
<proteinExistence type="inferred from homology"/>
<dbReference type="InterPro" id="IPR016169">
    <property type="entry name" value="FAD-bd_PCMH_sub2"/>
</dbReference>
<feature type="domain" description="CNNM transmembrane" evidence="12">
    <location>
        <begin position="2"/>
        <end position="205"/>
    </location>
</feature>
<dbReference type="EMBL" id="LT906446">
    <property type="protein sequence ID" value="SNU99915.1"/>
    <property type="molecule type" value="Genomic_DNA"/>
</dbReference>
<feature type="domain" description="CBS" evidence="11">
    <location>
        <begin position="288"/>
        <end position="347"/>
    </location>
</feature>
<evidence type="ECO:0000313" key="14">
    <source>
        <dbReference type="Proteomes" id="UP000215383"/>
    </source>
</evidence>
<sequence length="436" mass="49741">MDSPETNIFIILTFLLIILNAFFIFAEIAVANSHKNQIEKLIDDGYKKATKALKIIDDPNPYFITVQVGNVCSNILIGLFTGIAIAPFLTNRLINITGSQIAAYVQPATLILSTFFIILICLVLSTTLPRKIAINNPELCLLKILSFLKFWQKILSPLIAIFTAIANTILLVFGINPQKNDNVTEDEVKDLIERGTEEGTFEKAEQDIVDRIFHMSDQTAYDLMTPRTQMLWLDLEDDLETNLKIIKENNINVFLVGKDDLDDFVGILYAKDILNTLLDNKKPDLEALIRKPMFVPRAMETFRLMEKFRESDVNEAVVLDEYGGVIGFVSIFDIINEVLGDIAGKPVQNTPQLIQRDENSWYIDGLYDIDDFKEKFDIEILPHEDSGHFKTMGGFITSYFGYIPKVAEVRIWDKYRFEIISMDKARVDRILMTQIK</sequence>
<gene>
    <name evidence="13" type="primary">ytfL_1</name>
    <name evidence="13" type="ORF">SAMEA4364220_01210</name>
</gene>
<keyword evidence="6 8" id="KW-0129">CBS domain</keyword>
<dbReference type="PANTHER" id="PTHR22777:SF17">
    <property type="entry name" value="UPF0053 PROTEIN SLL0260"/>
    <property type="match status" value="1"/>
</dbReference>
<dbReference type="InterPro" id="IPR036318">
    <property type="entry name" value="FAD-bd_PCMH-like_sf"/>
</dbReference>
<reference evidence="13 14" key="1">
    <citation type="submission" date="2017-06" db="EMBL/GenBank/DDBJ databases">
        <authorList>
            <consortium name="Pathogen Informatics"/>
        </authorList>
    </citation>
    <scope>NUCLEOTIDE SEQUENCE [LARGE SCALE GENOMIC DNA]</scope>
    <source>
        <strain evidence="13 14">NCTC10570</strain>
    </source>
</reference>
<accession>A0A239TQT3</accession>
<dbReference type="InterPro" id="IPR002550">
    <property type="entry name" value="CNNM"/>
</dbReference>
<evidence type="ECO:0000256" key="6">
    <source>
        <dbReference type="ARBA" id="ARBA00023122"/>
    </source>
</evidence>
<evidence type="ECO:0000256" key="1">
    <source>
        <dbReference type="ARBA" id="ARBA00004141"/>
    </source>
</evidence>